<dbReference type="AlphaFoldDB" id="A0A3P6FXX7"/>
<proteinExistence type="predicted"/>
<gene>
    <name evidence="1" type="ORF">BOLC5T34706H</name>
</gene>
<accession>A0A3P6FXX7</accession>
<organism evidence="1">
    <name type="scientific">Brassica oleracea</name>
    <name type="common">Wild cabbage</name>
    <dbReference type="NCBI Taxonomy" id="3712"/>
    <lineage>
        <taxon>Eukaryota</taxon>
        <taxon>Viridiplantae</taxon>
        <taxon>Streptophyta</taxon>
        <taxon>Embryophyta</taxon>
        <taxon>Tracheophyta</taxon>
        <taxon>Spermatophyta</taxon>
        <taxon>Magnoliopsida</taxon>
        <taxon>eudicotyledons</taxon>
        <taxon>Gunneridae</taxon>
        <taxon>Pentapetalae</taxon>
        <taxon>rosids</taxon>
        <taxon>malvids</taxon>
        <taxon>Brassicales</taxon>
        <taxon>Brassicaceae</taxon>
        <taxon>Brassiceae</taxon>
        <taxon>Brassica</taxon>
    </lineage>
</organism>
<dbReference type="EMBL" id="LR031877">
    <property type="protein sequence ID" value="VDD47159.1"/>
    <property type="molecule type" value="Genomic_DNA"/>
</dbReference>
<sequence length="61" mass="6603">MCDSSGSLGVLLELPEAHLNVTSYIEGDVIPRPHSIGSVNSALGRWRGDSQHHMGYQALEN</sequence>
<name>A0A3P6FXX7_BRAOL</name>
<protein>
    <submittedName>
        <fullName evidence="1">Uncharacterized protein</fullName>
    </submittedName>
</protein>
<evidence type="ECO:0000313" key="1">
    <source>
        <dbReference type="EMBL" id="VDD47159.1"/>
    </source>
</evidence>
<reference evidence="1" key="1">
    <citation type="submission" date="2018-11" db="EMBL/GenBank/DDBJ databases">
        <authorList>
            <consortium name="Genoscope - CEA"/>
            <person name="William W."/>
        </authorList>
    </citation>
    <scope>NUCLEOTIDE SEQUENCE</scope>
</reference>